<evidence type="ECO:0000256" key="5">
    <source>
        <dbReference type="SAM" id="MobiDB-lite"/>
    </source>
</evidence>
<dbReference type="PROSITE" id="PS50219">
    <property type="entry name" value="CNH"/>
    <property type="match status" value="1"/>
</dbReference>
<name>A0ABQ9NN57_9PEZI</name>
<dbReference type="PROSITE" id="PS50236">
    <property type="entry name" value="CHCR"/>
    <property type="match status" value="1"/>
</dbReference>
<keyword evidence="8" id="KW-1185">Reference proteome</keyword>
<accession>A0ABQ9NN57</accession>
<evidence type="ECO:0000256" key="2">
    <source>
        <dbReference type="ARBA" id="ARBA00023136"/>
    </source>
</evidence>
<sequence>MLSAFTARPIVELKQRDKSKIESVLAYGDRLLVGLNTGTLRIYRVNETITEPSQNATTSNGAPTPQPRPRAVDLLREEEKFSRRPIQQLARIKEANILVSLSDSYVSIHDQETYALAERLERTRGATCFAVTSDVVTDAETGIQSLVSRLAVAVKRKIIQWSWTDMELGTEVKEVSLMATVKSLTWATGTKIVAGMDPGYVLVDIDTQKITDINKPVSAGEAAAGQTGTRFGAVNSSGMGYMGMGSWVPKPMATRLSEGQMLLAKDVNTLFIDTDGNPLDKKQVPWIAAPEAVGYSYPYLLALSPPSRGVLEVRNPDTLSLLQAISLPNATLLHVPQPYISLAHAGKGFLVASDRCIWRMGALEYEAQIDALVSSKRYDEAISLLNMLEDTLLKDKVGRLREVKMRKAHGLFEQRKYREAIDLFSEAEAPPERVISLYPKVVAGDLSTIEEKESENDADNEEAADGPSAAESKPAMSTPNRLLFGKLKGDLKRRDSDMASVRSLRFDDAASIRTKITETVSTDKPLEGKDLLIAVNELRVFLVQAHARLLKLINTDGTLKEPLPPPSESGHDLKPPFHHLIVVPEDAENIDWQKKLFEVAVMVDTTLFRAYMLASPSLAGSLFRLDNFCDPHVVEEKLYESGRYNELIDFLHGKKLHREALELLEKFGKNEAKEEVSPVLRGPQRTVAYLQQLPPEMIDLILEFAEWPLRTDPKLGMEVFLADTENAETLPRDKVLHFLEQIDPKLAVRYLEHIINELNDQTSEYHQRLIDMYLERLRDPQEGAFDSDEERKQWLERLQNFLKSSAQYNRARAFRQLPSDDPSFYESRAIVLSNMGQHKQALQIYVFQMAAYDKAEDYCNQVYLSSEGSVGGAQKPYSADAENAEQHTIYHTLLSLYLSPPPPHKPNWPPALDLLSRHGARLPASSTLDLIPPSLPVKELESYFRGRIRSANSVLNQERIVKGLAGVEKVNVDAALLLGEGEGRMGLGRKGGRNRRVVVGEDRHCAVCHKRFGASAIRVYPDNEVVHYGCFGRAGQAKGGTGWR</sequence>
<gene>
    <name evidence="7" type="primary">VAM6</name>
    <name evidence="7" type="ORF">H2201_006605</name>
</gene>
<dbReference type="InterPro" id="IPR001180">
    <property type="entry name" value="CNH_dom"/>
</dbReference>
<reference evidence="7" key="1">
    <citation type="submission" date="2022-10" db="EMBL/GenBank/DDBJ databases">
        <title>Culturing micro-colonial fungi from biological soil crusts in the Mojave desert and describing Neophaeococcomyces mojavensis, and introducing the new genera and species Taxawa tesnikishii.</title>
        <authorList>
            <person name="Kurbessoian T."/>
            <person name="Stajich J.E."/>
        </authorList>
    </citation>
    <scope>NUCLEOTIDE SEQUENCE</scope>
    <source>
        <strain evidence="7">TK_1</strain>
    </source>
</reference>
<keyword evidence="2" id="KW-0472">Membrane</keyword>
<evidence type="ECO:0000256" key="4">
    <source>
        <dbReference type="PROSITE-ProRule" id="PRU01006"/>
    </source>
</evidence>
<proteinExistence type="inferred from homology"/>
<dbReference type="Pfam" id="PF10366">
    <property type="entry name" value="Vps39_1"/>
    <property type="match status" value="1"/>
</dbReference>
<dbReference type="PANTHER" id="PTHR12894">
    <property type="entry name" value="CNH DOMAIN CONTAINING"/>
    <property type="match status" value="1"/>
</dbReference>
<dbReference type="Pfam" id="PF10367">
    <property type="entry name" value="zf-Vps39_C"/>
    <property type="match status" value="1"/>
</dbReference>
<dbReference type="EMBL" id="JAPDRL010000059">
    <property type="protein sequence ID" value="KAJ9661246.1"/>
    <property type="molecule type" value="Genomic_DNA"/>
</dbReference>
<comment type="caution">
    <text evidence="7">The sequence shown here is derived from an EMBL/GenBank/DDBJ whole genome shotgun (WGS) entry which is preliminary data.</text>
</comment>
<feature type="compositionally biased region" description="Acidic residues" evidence="5">
    <location>
        <begin position="452"/>
        <end position="464"/>
    </location>
</feature>
<dbReference type="InterPro" id="IPR019452">
    <property type="entry name" value="VPS39/TGF_beta_rcpt-assoc_1"/>
</dbReference>
<evidence type="ECO:0000256" key="1">
    <source>
        <dbReference type="ARBA" id="ARBA00004184"/>
    </source>
</evidence>
<evidence type="ECO:0000259" key="6">
    <source>
        <dbReference type="PROSITE" id="PS50219"/>
    </source>
</evidence>
<feature type="repeat" description="CHCR" evidence="4">
    <location>
        <begin position="723"/>
        <end position="889"/>
    </location>
</feature>
<dbReference type="InterPro" id="IPR019453">
    <property type="entry name" value="VPS39/TGFA1_Znf"/>
</dbReference>
<comment type="subcellular location">
    <subcellularLocation>
        <location evidence="1">Endomembrane system</location>
        <topology evidence="1">Peripheral membrane protein</topology>
    </subcellularLocation>
</comment>
<dbReference type="PANTHER" id="PTHR12894:SF49">
    <property type="entry name" value="VAM6_VPS39-LIKE PROTEIN"/>
    <property type="match status" value="1"/>
</dbReference>
<dbReference type="Proteomes" id="UP001172684">
    <property type="component" value="Unassembled WGS sequence"/>
</dbReference>
<feature type="region of interest" description="Disordered" evidence="5">
    <location>
        <begin position="450"/>
        <end position="477"/>
    </location>
</feature>
<evidence type="ECO:0000256" key="3">
    <source>
        <dbReference type="ARBA" id="ARBA00038201"/>
    </source>
</evidence>
<feature type="domain" description="CNH" evidence="6">
    <location>
        <begin position="18"/>
        <end position="340"/>
    </location>
</feature>
<dbReference type="InterPro" id="IPR032914">
    <property type="entry name" value="Vam6/VPS39/TRAP1"/>
</dbReference>
<dbReference type="Pfam" id="PF00780">
    <property type="entry name" value="CNH"/>
    <property type="match status" value="1"/>
</dbReference>
<evidence type="ECO:0000313" key="8">
    <source>
        <dbReference type="Proteomes" id="UP001172684"/>
    </source>
</evidence>
<dbReference type="InterPro" id="IPR000547">
    <property type="entry name" value="Clathrin_H-chain/VPS_repeat"/>
</dbReference>
<evidence type="ECO:0000313" key="7">
    <source>
        <dbReference type="EMBL" id="KAJ9661246.1"/>
    </source>
</evidence>
<organism evidence="7 8">
    <name type="scientific">Coniosporium apollinis</name>
    <dbReference type="NCBI Taxonomy" id="61459"/>
    <lineage>
        <taxon>Eukaryota</taxon>
        <taxon>Fungi</taxon>
        <taxon>Dikarya</taxon>
        <taxon>Ascomycota</taxon>
        <taxon>Pezizomycotina</taxon>
        <taxon>Dothideomycetes</taxon>
        <taxon>Dothideomycetes incertae sedis</taxon>
        <taxon>Coniosporium</taxon>
    </lineage>
</organism>
<comment type="similarity">
    <text evidence="3">Belongs to the VAM6/VPS39 family.</text>
</comment>
<protein>
    <submittedName>
        <fullName evidence="7">Vacuolar morphogenesis protein 6</fullName>
    </submittedName>
</protein>